<comment type="caution">
    <text evidence="1">The sequence shown here is derived from an EMBL/GenBank/DDBJ whole genome shotgun (WGS) entry which is preliminary data.</text>
</comment>
<name>A0ABV2ARW2_9EUKA</name>
<protein>
    <submittedName>
        <fullName evidence="1">Uncharacterized protein</fullName>
    </submittedName>
</protein>
<evidence type="ECO:0000313" key="2">
    <source>
        <dbReference type="Proteomes" id="UP001439008"/>
    </source>
</evidence>
<dbReference type="EMBL" id="JBDODL010002745">
    <property type="protein sequence ID" value="MES1922410.1"/>
    <property type="molecule type" value="Genomic_DNA"/>
</dbReference>
<gene>
    <name evidence="1" type="ORF">MHBO_003922</name>
</gene>
<organism evidence="1 2">
    <name type="scientific">Bonamia ostreae</name>
    <dbReference type="NCBI Taxonomy" id="126728"/>
    <lineage>
        <taxon>Eukaryota</taxon>
        <taxon>Sar</taxon>
        <taxon>Rhizaria</taxon>
        <taxon>Endomyxa</taxon>
        <taxon>Ascetosporea</taxon>
        <taxon>Haplosporida</taxon>
        <taxon>Bonamia</taxon>
    </lineage>
</organism>
<evidence type="ECO:0000313" key="1">
    <source>
        <dbReference type="EMBL" id="MES1922410.1"/>
    </source>
</evidence>
<sequence>MSAVLSTVDSASVSESRWPGAKCGRARAAGVGQADRMQSAVDSAGVSESSWLDVKCGRVRPLW</sequence>
<accession>A0ABV2ARW2</accession>
<dbReference type="Proteomes" id="UP001439008">
    <property type="component" value="Unassembled WGS sequence"/>
</dbReference>
<proteinExistence type="predicted"/>
<reference evidence="1 2" key="1">
    <citation type="journal article" date="2024" name="BMC Biol.">
        <title>Comparative genomics of Ascetosporea gives new insight into the evolutionary basis for animal parasitism in Rhizaria.</title>
        <authorList>
            <person name="Hiltunen Thoren M."/>
            <person name="Onut-Brannstrom I."/>
            <person name="Alfjorden A."/>
            <person name="Peckova H."/>
            <person name="Swords F."/>
            <person name="Hooper C."/>
            <person name="Holzer A.S."/>
            <person name="Bass D."/>
            <person name="Burki F."/>
        </authorList>
    </citation>
    <scope>NUCLEOTIDE SEQUENCE [LARGE SCALE GENOMIC DNA]</scope>
    <source>
        <strain evidence="1">20-A016</strain>
    </source>
</reference>
<keyword evidence="2" id="KW-1185">Reference proteome</keyword>